<dbReference type="PANTHER" id="PTHR30443">
    <property type="entry name" value="INNER MEMBRANE PROTEIN"/>
    <property type="match status" value="1"/>
</dbReference>
<dbReference type="Pfam" id="PF08019">
    <property type="entry name" value="EptA_B_N"/>
    <property type="match status" value="1"/>
</dbReference>
<dbReference type="NCBIfam" id="NF028537">
    <property type="entry name" value="P_eth_NH2_trans"/>
    <property type="match status" value="1"/>
</dbReference>
<protein>
    <submittedName>
        <fullName evidence="11">Phosphoethanolamine--lipid A transferase</fullName>
    </submittedName>
</protein>
<keyword evidence="6 8" id="KW-1133">Transmembrane helix</keyword>
<dbReference type="Gene3D" id="3.40.720.10">
    <property type="entry name" value="Alkaline Phosphatase, subunit A"/>
    <property type="match status" value="1"/>
</dbReference>
<keyword evidence="7 8" id="KW-0472">Membrane</keyword>
<dbReference type="RefSeq" id="WP_331703656.1">
    <property type="nucleotide sequence ID" value="NZ_JAZHBO010000002.1"/>
</dbReference>
<dbReference type="Proteomes" id="UP001356170">
    <property type="component" value="Unassembled WGS sequence"/>
</dbReference>
<feature type="transmembrane region" description="Helical" evidence="8">
    <location>
        <begin position="49"/>
        <end position="72"/>
    </location>
</feature>
<dbReference type="InterPro" id="IPR012549">
    <property type="entry name" value="EptA-like_N"/>
</dbReference>
<dbReference type="Pfam" id="PF00884">
    <property type="entry name" value="Sulfatase"/>
    <property type="match status" value="1"/>
</dbReference>
<feature type="transmembrane region" description="Helical" evidence="8">
    <location>
        <begin position="120"/>
        <end position="145"/>
    </location>
</feature>
<dbReference type="GO" id="GO:0016740">
    <property type="term" value="F:transferase activity"/>
    <property type="evidence" value="ECO:0007669"/>
    <property type="project" value="UniProtKB-KW"/>
</dbReference>
<evidence type="ECO:0000256" key="5">
    <source>
        <dbReference type="ARBA" id="ARBA00022692"/>
    </source>
</evidence>
<evidence type="ECO:0000256" key="1">
    <source>
        <dbReference type="ARBA" id="ARBA00004429"/>
    </source>
</evidence>
<evidence type="ECO:0000256" key="6">
    <source>
        <dbReference type="ARBA" id="ARBA00022989"/>
    </source>
</evidence>
<evidence type="ECO:0000256" key="2">
    <source>
        <dbReference type="ARBA" id="ARBA00022475"/>
    </source>
</evidence>
<feature type="transmembrane region" description="Helical" evidence="8">
    <location>
        <begin position="157"/>
        <end position="176"/>
    </location>
</feature>
<evidence type="ECO:0000256" key="8">
    <source>
        <dbReference type="SAM" id="Phobius"/>
    </source>
</evidence>
<keyword evidence="5 8" id="KW-0812">Transmembrane</keyword>
<dbReference type="PANTHER" id="PTHR30443:SF0">
    <property type="entry name" value="PHOSPHOETHANOLAMINE TRANSFERASE EPTA"/>
    <property type="match status" value="1"/>
</dbReference>
<name>A0ABU7UYK8_9GAMM</name>
<proteinExistence type="predicted"/>
<sequence length="540" mass="59636">MSDRVQWANKEWSVEAICLAVAVFCSLAFNWTFVGKVIETNSLQGTSGLILGAALTIVATALHLLLFLLLSYRFTVKPVLSLVLLISAAAAYYMSRYTVYLDVDMLRNVLHTDTKESRELMTLPMIGTIALLGGVPALLLWTLRIQKSTLLVAFRRRLIWIIAILVVLAATAFASYQPLSSFLRNHRELRYLVTPSNFMIGLAKVGAGETKRKPRQAIGLDAKLVPQKPGQKPALIVLVVGETVRAQNWGLNGYARQTTPRLKAIGPINFSHVSSCGTATEVSLPCMFSPWGRADFDMDRIKNSQSFLHVLNRVGIDVRWIDNQSGCKGVCEGLPTESIQHVTKATPYCTVEKGCFDRELTERLKAVPRVNGDQFVVLHTLGNHGPSYYARYPASARVFTPECLEDDLGRCTVAQITNSYDNAIVATDAVLADTIAYLQTMTDRDTALIYVSDHGESLGENGLFLHGLPYSIAPQTQKTVPMIMWLSDGIKRDRHINATCLSQRAAQPASHDNLFHSVLGLMGVNTALYRADRDVFASCR</sequence>
<keyword evidence="4 11" id="KW-0808">Transferase</keyword>
<feature type="transmembrane region" description="Helical" evidence="8">
    <location>
        <begin position="12"/>
        <end position="29"/>
    </location>
</feature>
<evidence type="ECO:0000313" key="12">
    <source>
        <dbReference type="Proteomes" id="UP001356170"/>
    </source>
</evidence>
<accession>A0ABU7UYK8</accession>
<keyword evidence="12" id="KW-1185">Reference proteome</keyword>
<dbReference type="EMBL" id="JAZHBO010000002">
    <property type="protein sequence ID" value="MEF2155621.1"/>
    <property type="molecule type" value="Genomic_DNA"/>
</dbReference>
<feature type="transmembrane region" description="Helical" evidence="8">
    <location>
        <begin position="79"/>
        <end position="100"/>
    </location>
</feature>
<evidence type="ECO:0000256" key="4">
    <source>
        <dbReference type="ARBA" id="ARBA00022679"/>
    </source>
</evidence>
<organism evidence="11 12">
    <name type="scientific">Aquilutibacter rugosus</name>
    <dbReference type="NCBI Taxonomy" id="3115820"/>
    <lineage>
        <taxon>Bacteria</taxon>
        <taxon>Pseudomonadati</taxon>
        <taxon>Pseudomonadota</taxon>
        <taxon>Gammaproteobacteria</taxon>
        <taxon>Lysobacterales</taxon>
        <taxon>Lysobacteraceae</taxon>
        <taxon>Aquilutibacter</taxon>
    </lineage>
</organism>
<dbReference type="InterPro" id="IPR000917">
    <property type="entry name" value="Sulfatase_N"/>
</dbReference>
<dbReference type="CDD" id="cd16017">
    <property type="entry name" value="LptA"/>
    <property type="match status" value="1"/>
</dbReference>
<feature type="domain" description="Sulfatase N-terminal" evidence="9">
    <location>
        <begin position="236"/>
        <end position="524"/>
    </location>
</feature>
<evidence type="ECO:0000256" key="3">
    <source>
        <dbReference type="ARBA" id="ARBA00022519"/>
    </source>
</evidence>
<evidence type="ECO:0000256" key="7">
    <source>
        <dbReference type="ARBA" id="ARBA00023136"/>
    </source>
</evidence>
<gene>
    <name evidence="11" type="ORF">V3390_05155</name>
</gene>
<keyword evidence="3" id="KW-0997">Cell inner membrane</keyword>
<comment type="caution">
    <text evidence="11">The sequence shown here is derived from an EMBL/GenBank/DDBJ whole genome shotgun (WGS) entry which is preliminary data.</text>
</comment>
<dbReference type="InterPro" id="IPR040423">
    <property type="entry name" value="PEA_transferase"/>
</dbReference>
<reference evidence="11 12" key="1">
    <citation type="submission" date="2024-01" db="EMBL/GenBank/DDBJ databases">
        <title>Novel species of the genus Luteimonas isolated from rivers.</title>
        <authorList>
            <person name="Lu H."/>
        </authorList>
    </citation>
    <scope>NUCLEOTIDE SEQUENCE [LARGE SCALE GENOMIC DNA]</scope>
    <source>
        <strain evidence="11 12">FXH3W</strain>
    </source>
</reference>
<comment type="subcellular location">
    <subcellularLocation>
        <location evidence="1">Cell inner membrane</location>
        <topology evidence="1">Multi-pass membrane protein</topology>
    </subcellularLocation>
</comment>
<evidence type="ECO:0000259" key="10">
    <source>
        <dbReference type="Pfam" id="PF08019"/>
    </source>
</evidence>
<feature type="domain" description="Phosphoethanolamine transferase N-terminal" evidence="10">
    <location>
        <begin position="60"/>
        <end position="206"/>
    </location>
</feature>
<dbReference type="InterPro" id="IPR058130">
    <property type="entry name" value="PEA_transf_C"/>
</dbReference>
<evidence type="ECO:0000313" key="11">
    <source>
        <dbReference type="EMBL" id="MEF2155621.1"/>
    </source>
</evidence>
<evidence type="ECO:0000259" key="9">
    <source>
        <dbReference type="Pfam" id="PF00884"/>
    </source>
</evidence>
<dbReference type="InterPro" id="IPR017850">
    <property type="entry name" value="Alkaline_phosphatase_core_sf"/>
</dbReference>
<keyword evidence="2" id="KW-1003">Cell membrane</keyword>
<dbReference type="SUPFAM" id="SSF53649">
    <property type="entry name" value="Alkaline phosphatase-like"/>
    <property type="match status" value="1"/>
</dbReference>